<evidence type="ECO:0000256" key="9">
    <source>
        <dbReference type="SAM" id="Phobius"/>
    </source>
</evidence>
<sequence length="451" mass="53003">MAVEPNRLKWILECLIYTQKQREERAWRARYENEDCPIDTEVEDDEIDTFDEAEPYEAYENEQETKKRLERKKARQRARQKRNEERENDRKEREQCAQKKRAVILADYAIDESEDDDDLLYYDVDKEKARKMKREDYEARKKEIEKKTEEQEKMEREPPCPPGMMSKKQLAMKEEKEESERRKAKTMAKAWREKQRMDAEKEKEKELERKREWAEKKEKIKAEQEEKKRRKKPVKKEDRAFAVIRKRNIWICLIIGMIIVLFCMLAVSCTMIGYLIALRKKPVGNFSCPIVNETEEILPGDNLTSQARAMQSSGTNAALAIDGNYANLDMHGGTCSYTSGKDDYPWFCVKLQEMSLVEGIIIRSSITAPANSYDNLEIRIGNHDECNQDKKFTYNGICAWYEKNTKRKGEVHMHTCSLYHLVGQYVSIQIAKKCKRPEVDAIGTECAVPVI</sequence>
<organism evidence="11 12">
    <name type="scientific">Strigamia maritima</name>
    <name type="common">European centipede</name>
    <name type="synonym">Geophilus maritimus</name>
    <dbReference type="NCBI Taxonomy" id="126957"/>
    <lineage>
        <taxon>Eukaryota</taxon>
        <taxon>Metazoa</taxon>
        <taxon>Ecdysozoa</taxon>
        <taxon>Arthropoda</taxon>
        <taxon>Myriapoda</taxon>
        <taxon>Chilopoda</taxon>
        <taxon>Pleurostigmophora</taxon>
        <taxon>Geophilomorpha</taxon>
        <taxon>Linotaeniidae</taxon>
        <taxon>Strigamia</taxon>
    </lineage>
</organism>
<evidence type="ECO:0000256" key="6">
    <source>
        <dbReference type="ARBA" id="ARBA00022837"/>
    </source>
</evidence>
<feature type="compositionally biased region" description="Basic and acidic residues" evidence="8">
    <location>
        <begin position="190"/>
        <end position="227"/>
    </location>
</feature>
<dbReference type="GO" id="GO:0001868">
    <property type="term" value="P:regulation of complement activation, lectin pathway"/>
    <property type="evidence" value="ECO:0007669"/>
    <property type="project" value="UniProtKB-ARBA"/>
</dbReference>
<evidence type="ECO:0000256" key="7">
    <source>
        <dbReference type="ARBA" id="ARBA00023157"/>
    </source>
</evidence>
<keyword evidence="9" id="KW-1133">Transmembrane helix</keyword>
<dbReference type="SUPFAM" id="SSF49785">
    <property type="entry name" value="Galactose-binding domain-like"/>
    <property type="match status" value="1"/>
</dbReference>
<dbReference type="EMBL" id="JH431770">
    <property type="status" value="NOT_ANNOTATED_CDS"/>
    <property type="molecule type" value="Genomic_DNA"/>
</dbReference>
<feature type="region of interest" description="Disordered" evidence="8">
    <location>
        <begin position="38"/>
        <end position="98"/>
    </location>
</feature>
<feature type="region of interest" description="Disordered" evidence="8">
    <location>
        <begin position="133"/>
        <end position="168"/>
    </location>
</feature>
<dbReference type="SMART" id="SM00607">
    <property type="entry name" value="FTP"/>
    <property type="match status" value="1"/>
</dbReference>
<feature type="compositionally biased region" description="Acidic residues" evidence="8">
    <location>
        <begin position="38"/>
        <end position="62"/>
    </location>
</feature>
<keyword evidence="5" id="KW-0430">Lectin</keyword>
<dbReference type="InterPro" id="IPR006585">
    <property type="entry name" value="FTP1"/>
</dbReference>
<keyword evidence="4" id="KW-0479">Metal-binding</keyword>
<comment type="function">
    <text evidence="1">Acts as a defensive agent. Recognizes blood group fucosylated oligosaccharides including A, B, H and Lewis B-type antigens. Does not recognize Lewis A antigen and has low affinity for monovalent haptens.</text>
</comment>
<keyword evidence="7" id="KW-1015">Disulfide bond</keyword>
<dbReference type="Gene3D" id="2.60.120.260">
    <property type="entry name" value="Galactose-binding domain-like"/>
    <property type="match status" value="1"/>
</dbReference>
<evidence type="ECO:0000256" key="8">
    <source>
        <dbReference type="SAM" id="MobiDB-lite"/>
    </source>
</evidence>
<dbReference type="InterPro" id="IPR008979">
    <property type="entry name" value="Galactose-bd-like_sf"/>
</dbReference>
<keyword evidence="9" id="KW-0812">Transmembrane</keyword>
<name>T1J152_STRMM</name>
<reference evidence="11" key="2">
    <citation type="submission" date="2015-02" db="UniProtKB">
        <authorList>
            <consortium name="EnsemblMetazoa"/>
        </authorList>
    </citation>
    <scope>IDENTIFICATION</scope>
</reference>
<evidence type="ECO:0000313" key="12">
    <source>
        <dbReference type="Proteomes" id="UP000014500"/>
    </source>
</evidence>
<feature type="compositionally biased region" description="Basic and acidic residues" evidence="8">
    <location>
        <begin position="133"/>
        <end position="158"/>
    </location>
</feature>
<evidence type="ECO:0000256" key="4">
    <source>
        <dbReference type="ARBA" id="ARBA00022723"/>
    </source>
</evidence>
<evidence type="ECO:0000256" key="5">
    <source>
        <dbReference type="ARBA" id="ARBA00022734"/>
    </source>
</evidence>
<keyword evidence="12" id="KW-1185">Reference proteome</keyword>
<dbReference type="GO" id="GO:0046872">
    <property type="term" value="F:metal ion binding"/>
    <property type="evidence" value="ECO:0007669"/>
    <property type="project" value="UniProtKB-KW"/>
</dbReference>
<feature type="transmembrane region" description="Helical" evidence="9">
    <location>
        <begin position="249"/>
        <end position="277"/>
    </location>
</feature>
<feature type="domain" description="Fucolectin tachylectin-4 pentraxin-1" evidence="10">
    <location>
        <begin position="300"/>
        <end position="449"/>
    </location>
</feature>
<dbReference type="HOGENOM" id="CLU_607388_0_0_1"/>
<dbReference type="Proteomes" id="UP000014500">
    <property type="component" value="Unassembled WGS sequence"/>
</dbReference>
<dbReference type="PANTHER" id="PTHR45713:SF6">
    <property type="entry name" value="F5_8 TYPE C DOMAIN-CONTAINING PROTEIN"/>
    <property type="match status" value="1"/>
</dbReference>
<feature type="compositionally biased region" description="Basic and acidic residues" evidence="8">
    <location>
        <begin position="81"/>
        <end position="97"/>
    </location>
</feature>
<evidence type="ECO:0000313" key="11">
    <source>
        <dbReference type="EnsemblMetazoa" id="SMAR007269-PA"/>
    </source>
</evidence>
<dbReference type="InterPro" id="IPR051941">
    <property type="entry name" value="BG_Antigen-Binding_Lectin"/>
</dbReference>
<comment type="similarity">
    <text evidence="2">Belongs to the fucolectin family.</text>
</comment>
<dbReference type="PANTHER" id="PTHR45713">
    <property type="entry name" value="FTP DOMAIN-CONTAINING PROTEIN"/>
    <property type="match status" value="1"/>
</dbReference>
<evidence type="ECO:0000256" key="2">
    <source>
        <dbReference type="ARBA" id="ARBA00010147"/>
    </source>
</evidence>
<protein>
    <recommendedName>
        <fullName evidence="10">Fucolectin tachylectin-4 pentraxin-1 domain-containing protein</fullName>
    </recommendedName>
</protein>
<accession>T1J152</accession>
<comment type="subunit">
    <text evidence="3">Homotrimer.</text>
</comment>
<proteinExistence type="inferred from homology"/>
<keyword evidence="9" id="KW-0472">Membrane</keyword>
<feature type="region of interest" description="Disordered" evidence="8">
    <location>
        <begin position="189"/>
        <end position="236"/>
    </location>
</feature>
<dbReference type="EnsemblMetazoa" id="SMAR007269-RA">
    <property type="protein sequence ID" value="SMAR007269-PA"/>
    <property type="gene ID" value="SMAR007269"/>
</dbReference>
<evidence type="ECO:0000256" key="1">
    <source>
        <dbReference type="ARBA" id="ARBA00002219"/>
    </source>
</evidence>
<dbReference type="AlphaFoldDB" id="T1J152"/>
<reference evidence="12" key="1">
    <citation type="submission" date="2011-05" db="EMBL/GenBank/DDBJ databases">
        <authorList>
            <person name="Richards S.R."/>
            <person name="Qu J."/>
            <person name="Jiang H."/>
            <person name="Jhangiani S.N."/>
            <person name="Agravi P."/>
            <person name="Goodspeed R."/>
            <person name="Gross S."/>
            <person name="Mandapat C."/>
            <person name="Jackson L."/>
            <person name="Mathew T."/>
            <person name="Pu L."/>
            <person name="Thornton R."/>
            <person name="Saada N."/>
            <person name="Wilczek-Boney K.B."/>
            <person name="Lee S."/>
            <person name="Kovar C."/>
            <person name="Wu Y."/>
            <person name="Scherer S.E."/>
            <person name="Worley K.C."/>
            <person name="Muzny D.M."/>
            <person name="Gibbs R."/>
        </authorList>
    </citation>
    <scope>NUCLEOTIDE SEQUENCE</scope>
    <source>
        <strain evidence="12">Brora</strain>
    </source>
</reference>
<evidence type="ECO:0000256" key="3">
    <source>
        <dbReference type="ARBA" id="ARBA00011233"/>
    </source>
</evidence>
<evidence type="ECO:0000259" key="10">
    <source>
        <dbReference type="SMART" id="SM00607"/>
    </source>
</evidence>
<dbReference type="GO" id="GO:0042806">
    <property type="term" value="F:fucose binding"/>
    <property type="evidence" value="ECO:0007669"/>
    <property type="project" value="UniProtKB-ARBA"/>
</dbReference>
<feature type="compositionally biased region" description="Basic residues" evidence="8">
    <location>
        <begin position="68"/>
        <end position="80"/>
    </location>
</feature>
<keyword evidence="6" id="KW-0106">Calcium</keyword>
<dbReference type="GO" id="GO:0010185">
    <property type="term" value="P:regulation of cellular defense response"/>
    <property type="evidence" value="ECO:0007669"/>
    <property type="project" value="UniProtKB-ARBA"/>
</dbReference>